<evidence type="ECO:0000313" key="3">
    <source>
        <dbReference type="Proteomes" id="UP000256645"/>
    </source>
</evidence>
<accession>A0A3D8QP82</accession>
<feature type="chain" id="PRO_5017539590" evidence="1">
    <location>
        <begin position="20"/>
        <end position="118"/>
    </location>
</feature>
<evidence type="ECO:0000313" key="2">
    <source>
        <dbReference type="EMBL" id="RDW63597.1"/>
    </source>
</evidence>
<proteinExistence type="predicted"/>
<feature type="signal peptide" evidence="1">
    <location>
        <begin position="1"/>
        <end position="19"/>
    </location>
</feature>
<keyword evidence="3" id="KW-1185">Reference proteome</keyword>
<evidence type="ECO:0000256" key="1">
    <source>
        <dbReference type="SAM" id="SignalP"/>
    </source>
</evidence>
<dbReference type="OrthoDB" id="4691160at2759"/>
<dbReference type="AlphaFoldDB" id="A0A3D8QP82"/>
<organism evidence="2 3">
    <name type="scientific">Coleophoma cylindrospora</name>
    <dbReference type="NCBI Taxonomy" id="1849047"/>
    <lineage>
        <taxon>Eukaryota</taxon>
        <taxon>Fungi</taxon>
        <taxon>Dikarya</taxon>
        <taxon>Ascomycota</taxon>
        <taxon>Pezizomycotina</taxon>
        <taxon>Leotiomycetes</taxon>
        <taxon>Helotiales</taxon>
        <taxon>Dermateaceae</taxon>
        <taxon>Coleophoma</taxon>
    </lineage>
</organism>
<dbReference type="Proteomes" id="UP000256645">
    <property type="component" value="Unassembled WGS sequence"/>
</dbReference>
<keyword evidence="1" id="KW-0732">Signal</keyword>
<reference evidence="2 3" key="1">
    <citation type="journal article" date="2018" name="IMA Fungus">
        <title>IMA Genome-F 9: Draft genome sequence of Annulohypoxylon stygium, Aspergillus mulundensis, Berkeleyomyces basicola (syn. Thielaviopsis basicola), Ceratocystis smalleyi, two Cercospora beticola strains, Coleophoma cylindrospora, Fusarium fracticaudum, Phialophora cf. hyalina, and Morchella septimelata.</title>
        <authorList>
            <person name="Wingfield B.D."/>
            <person name="Bills G.F."/>
            <person name="Dong Y."/>
            <person name="Huang W."/>
            <person name="Nel W.J."/>
            <person name="Swalarsk-Parry B.S."/>
            <person name="Vaghefi N."/>
            <person name="Wilken P.M."/>
            <person name="An Z."/>
            <person name="de Beer Z.W."/>
            <person name="De Vos L."/>
            <person name="Chen L."/>
            <person name="Duong T.A."/>
            <person name="Gao Y."/>
            <person name="Hammerbacher A."/>
            <person name="Kikkert J.R."/>
            <person name="Li Y."/>
            <person name="Li H."/>
            <person name="Li K."/>
            <person name="Li Q."/>
            <person name="Liu X."/>
            <person name="Ma X."/>
            <person name="Naidoo K."/>
            <person name="Pethybridge S.J."/>
            <person name="Sun J."/>
            <person name="Steenkamp E.T."/>
            <person name="van der Nest M.A."/>
            <person name="van Wyk S."/>
            <person name="Wingfield M.J."/>
            <person name="Xiong C."/>
            <person name="Yue Q."/>
            <person name="Zhang X."/>
        </authorList>
    </citation>
    <scope>NUCLEOTIDE SEQUENCE [LARGE SCALE GENOMIC DNA]</scope>
    <source>
        <strain evidence="2 3">BP6252</strain>
    </source>
</reference>
<protein>
    <submittedName>
        <fullName evidence="2">Uncharacterized protein</fullName>
    </submittedName>
</protein>
<sequence>MKATTIFATLSTLAITASGATLPKRQGQSPVTFDLYGGFNCQAPSLGHFEMSTETSACEGFFRNQTVQAINVDYIYERCTFEVFKEADCSGVPTVLGTGGCYSDAAGLNASKLICNVN</sequence>
<name>A0A3D8QP82_9HELO</name>
<dbReference type="EMBL" id="PDLM01000013">
    <property type="protein sequence ID" value="RDW63597.1"/>
    <property type="molecule type" value="Genomic_DNA"/>
</dbReference>
<comment type="caution">
    <text evidence="2">The sequence shown here is derived from an EMBL/GenBank/DDBJ whole genome shotgun (WGS) entry which is preliminary data.</text>
</comment>
<gene>
    <name evidence="2" type="ORF">BP6252_11142</name>
</gene>